<comment type="caution">
    <text evidence="1">The sequence shown here is derived from an EMBL/GenBank/DDBJ whole genome shotgun (WGS) entry which is preliminary data.</text>
</comment>
<dbReference type="AlphaFoldDB" id="A0A4Y9SI84"/>
<proteinExistence type="predicted"/>
<dbReference type="Proteomes" id="UP000298438">
    <property type="component" value="Unassembled WGS sequence"/>
</dbReference>
<name>A0A4Y9SI84_9BURK</name>
<protein>
    <submittedName>
        <fullName evidence="1">Uncharacterized protein</fullName>
    </submittedName>
</protein>
<keyword evidence="2" id="KW-1185">Reference proteome</keyword>
<dbReference type="EMBL" id="SPVF01000132">
    <property type="protein sequence ID" value="TFW20395.1"/>
    <property type="molecule type" value="Genomic_DNA"/>
</dbReference>
<dbReference type="RefSeq" id="WP_135207172.1">
    <property type="nucleotide sequence ID" value="NZ_SPVF01000132.1"/>
</dbReference>
<evidence type="ECO:0000313" key="1">
    <source>
        <dbReference type="EMBL" id="TFW20395.1"/>
    </source>
</evidence>
<reference evidence="1 2" key="1">
    <citation type="submission" date="2019-03" db="EMBL/GenBank/DDBJ databases">
        <title>Draft Genome Sequence of Massilia arenosa sp. nov., a Novel Massilia Species Isolated from a Sandy-loam Maize Soil.</title>
        <authorList>
            <person name="Raths R."/>
            <person name="Peta V."/>
            <person name="Bucking H."/>
        </authorList>
    </citation>
    <scope>NUCLEOTIDE SEQUENCE [LARGE SCALE GENOMIC DNA]</scope>
    <source>
        <strain evidence="1 2">MC02</strain>
    </source>
</reference>
<accession>A0A4Y9SI84</accession>
<sequence>MSNLSILKRLEESLADYGNGTVSRPVFVDFLGNSIRALEGVPLSVIHKLREHEHAIETEGYFEEEGFESKRPDAQSSLFTWIKELKLDYGS</sequence>
<gene>
    <name evidence="1" type="ORF">E4L96_10515</name>
</gene>
<organism evidence="1 2">
    <name type="scientific">Zemynaea arenosa</name>
    <dbReference type="NCBI Taxonomy" id="2561931"/>
    <lineage>
        <taxon>Bacteria</taxon>
        <taxon>Pseudomonadati</taxon>
        <taxon>Pseudomonadota</taxon>
        <taxon>Betaproteobacteria</taxon>
        <taxon>Burkholderiales</taxon>
        <taxon>Oxalobacteraceae</taxon>
        <taxon>Telluria group</taxon>
        <taxon>Zemynaea</taxon>
    </lineage>
</organism>
<evidence type="ECO:0000313" key="2">
    <source>
        <dbReference type="Proteomes" id="UP000298438"/>
    </source>
</evidence>